<keyword evidence="3" id="KW-0812">Transmembrane</keyword>
<protein>
    <submittedName>
        <fullName evidence="3">Putative transmembrane protein</fullName>
    </submittedName>
</protein>
<dbReference type="OrthoDB" id="5954810at2"/>
<dbReference type="EMBL" id="ACQT01000007">
    <property type="protein sequence ID" value="EER61886.1"/>
    <property type="molecule type" value="Genomic_DNA"/>
</dbReference>
<dbReference type="AlphaFoldDB" id="C5T0S8"/>
<dbReference type="Proteomes" id="UP000003856">
    <property type="component" value="Unassembled WGS sequence"/>
</dbReference>
<dbReference type="InterPro" id="IPR025746">
    <property type="entry name" value="PilX_N_dom"/>
</dbReference>
<organism evidence="3 4">
    <name type="scientific">Acidovorax delafieldii 2AN</name>
    <dbReference type="NCBI Taxonomy" id="573060"/>
    <lineage>
        <taxon>Bacteria</taxon>
        <taxon>Pseudomonadati</taxon>
        <taxon>Pseudomonadota</taxon>
        <taxon>Betaproteobacteria</taxon>
        <taxon>Burkholderiales</taxon>
        <taxon>Comamonadaceae</taxon>
        <taxon>Acidovorax</taxon>
    </lineage>
</organism>
<keyword evidence="3" id="KW-0472">Membrane</keyword>
<accession>C5T0S8</accession>
<feature type="domain" description="Type 4 fimbrial biogenesis protein PilX N-terminal" evidence="2">
    <location>
        <begin position="8"/>
        <end position="57"/>
    </location>
</feature>
<proteinExistence type="predicted"/>
<dbReference type="RefSeq" id="WP_005793163.1">
    <property type="nucleotide sequence ID" value="NZ_ACQT01000007.1"/>
</dbReference>
<evidence type="ECO:0000313" key="4">
    <source>
        <dbReference type="Proteomes" id="UP000003856"/>
    </source>
</evidence>
<name>C5T0S8_ACIDE</name>
<sequence length="192" mass="20173">MKTLASQRGATLVVALIFLVLMSLFAISAFNSSTGNMRIVGNTQARQESLSAAQLAVEKTISSSTFHTNPDGVAASPILVDMDGNGTTDYTAVLSPKPQCTRAKPILAGDLPAAPKNPTTVDVYAPCRPSPKQGGTFVDRETPETGVDPESCANSEWNVRAQVSDPQTQTKVAVNQGVAIVVFGNEVSSFCK</sequence>
<dbReference type="PATRIC" id="fig|573060.9.peg.4666"/>
<evidence type="ECO:0000259" key="2">
    <source>
        <dbReference type="Pfam" id="PF14341"/>
    </source>
</evidence>
<dbReference type="Pfam" id="PF14341">
    <property type="entry name" value="PilX_N"/>
    <property type="match status" value="1"/>
</dbReference>
<evidence type="ECO:0000313" key="3">
    <source>
        <dbReference type="EMBL" id="EER61886.1"/>
    </source>
</evidence>
<feature type="region of interest" description="Disordered" evidence="1">
    <location>
        <begin position="130"/>
        <end position="150"/>
    </location>
</feature>
<reference evidence="3 4" key="1">
    <citation type="submission" date="2009-05" db="EMBL/GenBank/DDBJ databases">
        <title>The draft genome of Acidovorax delafieldii 2AN.</title>
        <authorList>
            <consortium name="US DOE Joint Genome Institute (JGI-PGF)"/>
            <person name="Lucas S."/>
            <person name="Copeland A."/>
            <person name="Lapidus A."/>
            <person name="Glavina del Rio T."/>
            <person name="Tice H."/>
            <person name="Bruce D."/>
            <person name="Goodwin L."/>
            <person name="Pitluck S."/>
            <person name="Larimer F."/>
            <person name="Land M.L."/>
            <person name="Hauser L."/>
            <person name="Shelobolina E.S."/>
            <person name="Picardal F."/>
            <person name="Roden E."/>
            <person name="Emerson D."/>
        </authorList>
    </citation>
    <scope>NUCLEOTIDE SEQUENCE [LARGE SCALE GENOMIC DNA]</scope>
    <source>
        <strain evidence="3 4">2AN</strain>
    </source>
</reference>
<gene>
    <name evidence="3" type="ORF">AcdelDRAFT_0508</name>
</gene>
<comment type="caution">
    <text evidence="3">The sequence shown here is derived from an EMBL/GenBank/DDBJ whole genome shotgun (WGS) entry which is preliminary data.</text>
</comment>
<keyword evidence="4" id="KW-1185">Reference proteome</keyword>
<evidence type="ECO:0000256" key="1">
    <source>
        <dbReference type="SAM" id="MobiDB-lite"/>
    </source>
</evidence>